<sequence>MIYSSIDLLFRTIAERLEQRGVGKVGVDVFALHMPEDAVRGVLLRNNFNPSKIDYELPGYREAKVVAVCRGESYPDVYELADQVCRALHLENERLGRLHFNHLRPDTEPNAYPTQASGLYEALVTLSANYVIF</sequence>
<protein>
    <submittedName>
        <fullName evidence="1">Minor capsid protein</fullName>
    </submittedName>
</protein>
<evidence type="ECO:0000313" key="1">
    <source>
        <dbReference type="EMBL" id="MEO9387055.1"/>
    </source>
</evidence>
<name>A0ABV0J2K4_9NEIS</name>
<dbReference type="RefSeq" id="WP_347937938.1">
    <property type="nucleotide sequence ID" value="NZ_JBDXMI010000006.1"/>
</dbReference>
<dbReference type="Proteomes" id="UP001462502">
    <property type="component" value="Unassembled WGS sequence"/>
</dbReference>
<reference evidence="1 2" key="1">
    <citation type="submission" date="2024-05" db="EMBL/GenBank/DDBJ databases">
        <authorList>
            <person name="De Oliveira J.P."/>
            <person name="Noriler S.A."/>
            <person name="De Oliveira A.G."/>
            <person name="Sipoli D.S."/>
        </authorList>
    </citation>
    <scope>NUCLEOTIDE SEQUENCE [LARGE SCALE GENOMIC DNA]</scope>
    <source>
        <strain evidence="1 2">LABIM192</strain>
    </source>
</reference>
<dbReference type="InterPro" id="IPR024411">
    <property type="entry name" value="Tail_terminator_phage"/>
</dbReference>
<organism evidence="1 2">
    <name type="scientific">Chromobacterium phragmitis</name>
    <dbReference type="NCBI Taxonomy" id="2202141"/>
    <lineage>
        <taxon>Bacteria</taxon>
        <taxon>Pseudomonadati</taxon>
        <taxon>Pseudomonadota</taxon>
        <taxon>Betaproteobacteria</taxon>
        <taxon>Neisseriales</taxon>
        <taxon>Chromobacteriaceae</taxon>
        <taxon>Chromobacterium</taxon>
    </lineage>
</organism>
<proteinExistence type="predicted"/>
<gene>
    <name evidence="1" type="ORF">ABI908_23460</name>
</gene>
<keyword evidence="2" id="KW-1185">Reference proteome</keyword>
<dbReference type="EMBL" id="JBDXMI010000006">
    <property type="protein sequence ID" value="MEO9387055.1"/>
    <property type="molecule type" value="Genomic_DNA"/>
</dbReference>
<dbReference type="Pfam" id="PF12691">
    <property type="entry name" value="Phage_tail_terminator_6"/>
    <property type="match status" value="1"/>
</dbReference>
<accession>A0ABV0J2K4</accession>
<comment type="caution">
    <text evidence="1">The sequence shown here is derived from an EMBL/GenBank/DDBJ whole genome shotgun (WGS) entry which is preliminary data.</text>
</comment>
<evidence type="ECO:0000313" key="2">
    <source>
        <dbReference type="Proteomes" id="UP001462502"/>
    </source>
</evidence>